<evidence type="ECO:0000256" key="4">
    <source>
        <dbReference type="SAM" id="MobiDB-lite"/>
    </source>
</evidence>
<dbReference type="GO" id="GO:0071013">
    <property type="term" value="C:catalytic step 2 spliceosome"/>
    <property type="evidence" value="ECO:0007669"/>
    <property type="project" value="TreeGrafter"/>
</dbReference>
<evidence type="ECO:0000256" key="3">
    <source>
        <dbReference type="ARBA" id="ARBA00023242"/>
    </source>
</evidence>
<evidence type="ECO:0000313" key="5">
    <source>
        <dbReference type="EMBL" id="WFD36323.1"/>
    </source>
</evidence>
<feature type="region of interest" description="Disordered" evidence="4">
    <location>
        <begin position="74"/>
        <end position="125"/>
    </location>
</feature>
<dbReference type="InterPro" id="IPR019148">
    <property type="entry name" value="Nuclear_protein_DGCR14_ESS-2"/>
</dbReference>
<reference evidence="5" key="1">
    <citation type="submission" date="2023-03" db="EMBL/GenBank/DDBJ databases">
        <title>Mating type loci evolution in Malassezia.</title>
        <authorList>
            <person name="Coelho M.A."/>
        </authorList>
    </citation>
    <scope>NUCLEOTIDE SEQUENCE</scope>
    <source>
        <strain evidence="5">CBS 11721</strain>
    </source>
</reference>
<dbReference type="AlphaFoldDB" id="A0AAF0F137"/>
<sequence length="400" mass="44674">MRNQVVLDEEEYTEGLSRIIQRDFFPQLPRLRAENAYLTALEKGDEDAVRRTARALAREEERAGLLEERARRIRAGERLDPLPVDTPQPDTPSEATPWSRAPSTRTRGATPRGQVQQQNPRVRTDMSIDGYLAKYTSEDNASFAQIQHVATERRKQQHAWAYKLEGPSDRQALPPPETQEVDGAVVLYKKHERPGWSFQTRNSLMFAPDADVSTLSKRSSSRAAVQDLENPPHVSHLNTRLEIRDSAVPAPDTPSSSVIDAAIADERSDSPKVAGFGFVTPVGRDPYEQRIQQLVDAPRGAPSGDIDEGGFRIPPAPRREALAHRLASRSSTPRARSTQSTRSVELSPAARTLLERTHGASSLYARRSRTTPRTSAAEDAHRRRLAAQRWTPSPSPIRER</sequence>
<name>A0AAF0F137_9BASI</name>
<feature type="compositionally biased region" description="Polar residues" evidence="4">
    <location>
        <begin position="91"/>
        <end position="121"/>
    </location>
</feature>
<dbReference type="PANTHER" id="PTHR12940">
    <property type="entry name" value="ES-2 PROTEIN - RELATED"/>
    <property type="match status" value="1"/>
</dbReference>
<evidence type="ECO:0000256" key="1">
    <source>
        <dbReference type="ARBA" id="ARBA00004123"/>
    </source>
</evidence>
<comment type="subcellular location">
    <subcellularLocation>
        <location evidence="1">Nucleus</location>
    </subcellularLocation>
</comment>
<protein>
    <submittedName>
        <fullName evidence="5">Uncharacterized protein</fullName>
    </submittedName>
</protein>
<feature type="compositionally biased region" description="Low complexity" evidence="4">
    <location>
        <begin position="328"/>
        <end position="343"/>
    </location>
</feature>
<feature type="region of interest" description="Disordered" evidence="4">
    <location>
        <begin position="217"/>
        <end position="239"/>
    </location>
</feature>
<keyword evidence="3" id="KW-0539">Nucleus</keyword>
<evidence type="ECO:0000313" key="6">
    <source>
        <dbReference type="Proteomes" id="UP001219933"/>
    </source>
</evidence>
<accession>A0AAF0F137</accession>
<dbReference type="PANTHER" id="PTHR12940:SF0">
    <property type="entry name" value="SPLICING FACTOR ESS-2 HOMOLOG"/>
    <property type="match status" value="1"/>
</dbReference>
<organism evidence="5 6">
    <name type="scientific">Malassezia cuniculi</name>
    <dbReference type="NCBI Taxonomy" id="948313"/>
    <lineage>
        <taxon>Eukaryota</taxon>
        <taxon>Fungi</taxon>
        <taxon>Dikarya</taxon>
        <taxon>Basidiomycota</taxon>
        <taxon>Ustilaginomycotina</taxon>
        <taxon>Malasseziomycetes</taxon>
        <taxon>Malasseziales</taxon>
        <taxon>Malasseziaceae</taxon>
        <taxon>Malassezia</taxon>
    </lineage>
</organism>
<comment type="similarity">
    <text evidence="2">Belongs to the ESS2 family.</text>
</comment>
<dbReference type="Proteomes" id="UP001219933">
    <property type="component" value="Chromosome 4"/>
</dbReference>
<dbReference type="Pfam" id="PF09751">
    <property type="entry name" value="Es2"/>
    <property type="match status" value="1"/>
</dbReference>
<gene>
    <name evidence="5" type="ORF">MCUN1_003202</name>
</gene>
<proteinExistence type="inferred from homology"/>
<feature type="region of interest" description="Disordered" evidence="4">
    <location>
        <begin position="297"/>
        <end position="400"/>
    </location>
</feature>
<dbReference type="EMBL" id="CP119880">
    <property type="protein sequence ID" value="WFD36323.1"/>
    <property type="molecule type" value="Genomic_DNA"/>
</dbReference>
<evidence type="ECO:0000256" key="2">
    <source>
        <dbReference type="ARBA" id="ARBA00009072"/>
    </source>
</evidence>
<keyword evidence="6" id="KW-1185">Reference proteome</keyword>